<dbReference type="EMBL" id="CP001032">
    <property type="protein sequence ID" value="ACB73876.1"/>
    <property type="molecule type" value="Genomic_DNA"/>
</dbReference>
<organism evidence="2 3">
    <name type="scientific">Opitutus terrae (strain DSM 11246 / JCM 15787 / PB90-1)</name>
    <dbReference type="NCBI Taxonomy" id="452637"/>
    <lineage>
        <taxon>Bacteria</taxon>
        <taxon>Pseudomonadati</taxon>
        <taxon>Verrucomicrobiota</taxon>
        <taxon>Opitutia</taxon>
        <taxon>Opitutales</taxon>
        <taxon>Opitutaceae</taxon>
        <taxon>Opitutus</taxon>
    </lineage>
</organism>
<dbReference type="AlphaFoldDB" id="B1ZSL9"/>
<sequence length="280" mass="30828">MRTVFWAALLVLPLTTTEAASSGGLLGWILGRPELKVVTVTDLTPEGALRPTASPTRPVYYIAASAGFRDFGAIFAGEKTIAPRQVTATMIKVLAKQGYLPADSDHPPSVILAWTWGTMNADYFSVDGTYRTQLNRYQLLRFMGGKKLGMRTQPDLFHVELAPGLTRSSPAEETLSAAASDHLFVAKVAAYDFEAARQNRIVQLWSTRISAPSRGFWLPEALPPMLVMASPFFGRETAQPVWIDASEKFRPEVILGDPRFVDYVERGESAVIDLPKPRAK</sequence>
<name>B1ZSL9_OPITP</name>
<evidence type="ECO:0000256" key="1">
    <source>
        <dbReference type="SAM" id="SignalP"/>
    </source>
</evidence>
<dbReference type="Proteomes" id="UP000007013">
    <property type="component" value="Chromosome"/>
</dbReference>
<keyword evidence="1" id="KW-0732">Signal</keyword>
<dbReference type="KEGG" id="ote:Oter_0586"/>
<feature type="chain" id="PRO_5002772657" evidence="1">
    <location>
        <begin position="20"/>
        <end position="280"/>
    </location>
</feature>
<gene>
    <name evidence="2" type="ordered locus">Oter_0586</name>
</gene>
<keyword evidence="3" id="KW-1185">Reference proteome</keyword>
<reference evidence="2 3" key="1">
    <citation type="journal article" date="2011" name="J. Bacteriol.">
        <title>Genome sequence of the verrucomicrobium Opitutus terrae PB90-1, an abundant inhabitant of rice paddy soil ecosystems.</title>
        <authorList>
            <person name="van Passel M.W."/>
            <person name="Kant R."/>
            <person name="Palva A."/>
            <person name="Copeland A."/>
            <person name="Lucas S."/>
            <person name="Lapidus A."/>
            <person name="Glavina del Rio T."/>
            <person name="Pitluck S."/>
            <person name="Goltsman E."/>
            <person name="Clum A."/>
            <person name="Sun H."/>
            <person name="Schmutz J."/>
            <person name="Larimer F.W."/>
            <person name="Land M.L."/>
            <person name="Hauser L."/>
            <person name="Kyrpides N."/>
            <person name="Mikhailova N."/>
            <person name="Richardson P.P."/>
            <person name="Janssen P.H."/>
            <person name="de Vos W.M."/>
            <person name="Smidt H."/>
        </authorList>
    </citation>
    <scope>NUCLEOTIDE SEQUENCE [LARGE SCALE GENOMIC DNA]</scope>
    <source>
        <strain evidence="3">DSM 11246 / JCM 15787 / PB90-1</strain>
    </source>
</reference>
<dbReference type="STRING" id="452637.Oter_0586"/>
<protein>
    <submittedName>
        <fullName evidence="2">Uncharacterized protein</fullName>
    </submittedName>
</protein>
<evidence type="ECO:0000313" key="3">
    <source>
        <dbReference type="Proteomes" id="UP000007013"/>
    </source>
</evidence>
<feature type="signal peptide" evidence="1">
    <location>
        <begin position="1"/>
        <end position="19"/>
    </location>
</feature>
<dbReference type="OrthoDB" id="188934at2"/>
<accession>B1ZSL9</accession>
<dbReference type="HOGENOM" id="CLU_993360_0_0_0"/>
<evidence type="ECO:0000313" key="2">
    <source>
        <dbReference type="EMBL" id="ACB73876.1"/>
    </source>
</evidence>
<proteinExistence type="predicted"/>